<dbReference type="PANTHER" id="PTHR15460:SF3">
    <property type="entry name" value="PEROXISOMAL MEMBRANE PROTEIN 4"/>
    <property type="match status" value="1"/>
</dbReference>
<keyword evidence="1" id="KW-0812">Transmembrane</keyword>
<dbReference type="Proteomes" id="UP000695562">
    <property type="component" value="Unassembled WGS sequence"/>
</dbReference>
<dbReference type="AlphaFoldDB" id="A0A8J4Q4S1"/>
<evidence type="ECO:0000313" key="3">
    <source>
        <dbReference type="Proteomes" id="UP000695562"/>
    </source>
</evidence>
<sequence>MVNNSGNGGSITNIVYHYLNKHRKGHVMDCILSAIRGARNGVLTGVRIRIPYIFQAVIYAAIFRDPKLLNRVKVVIKQMFFHGKNLGLFVGIYKSICCLFRHFGIKGGVESLIAGFVGGYIAFGESKSTSGSVNNQIVLYLFARALIGFIQGFVKRKIIPENLSTTHPQGFKIFAGVTLAMILYLTEYEPETLNPAFMSTMTTLYHKSDSGPLMEKADQKFLPVIMIILISLLGSVFPAFSLESILTKLKL</sequence>
<dbReference type="EMBL" id="AJWJ01000007">
    <property type="protein sequence ID" value="KAF2078297.1"/>
    <property type="molecule type" value="Genomic_DNA"/>
</dbReference>
<proteinExistence type="predicted"/>
<protein>
    <recommendedName>
        <fullName evidence="4">Transmembrane protein</fullName>
    </recommendedName>
</protein>
<name>A0A8J4Q4S1_9MYCE</name>
<evidence type="ECO:0000256" key="1">
    <source>
        <dbReference type="SAM" id="Phobius"/>
    </source>
</evidence>
<dbReference type="InterPro" id="IPR019531">
    <property type="entry name" value="Pmp4"/>
</dbReference>
<accession>A0A8J4Q4S1</accession>
<gene>
    <name evidence="2" type="ORF">CYY_000389</name>
</gene>
<feature type="transmembrane region" description="Helical" evidence="1">
    <location>
        <begin position="221"/>
        <end position="242"/>
    </location>
</feature>
<keyword evidence="1" id="KW-1133">Transmembrane helix</keyword>
<dbReference type="OrthoDB" id="39659at2759"/>
<reference evidence="2" key="1">
    <citation type="submission" date="2020-01" db="EMBL/GenBank/DDBJ databases">
        <title>Development of genomics and gene disruption for Polysphondylium violaceum indicates a role for the polyketide synthase stlB in stalk morphogenesis.</title>
        <authorList>
            <person name="Narita B."/>
            <person name="Kawabe Y."/>
            <person name="Kin K."/>
            <person name="Saito T."/>
            <person name="Gibbs R."/>
            <person name="Kuspa A."/>
            <person name="Muzny D."/>
            <person name="Queller D."/>
            <person name="Richards S."/>
            <person name="Strassman J."/>
            <person name="Sucgang R."/>
            <person name="Worley K."/>
            <person name="Schaap P."/>
        </authorList>
    </citation>
    <scope>NUCLEOTIDE SEQUENCE</scope>
    <source>
        <strain evidence="2">QSvi11</strain>
    </source>
</reference>
<dbReference type="PANTHER" id="PTHR15460">
    <property type="entry name" value="PEROXISOMAL MEMBRANE PROTEIN 4"/>
    <property type="match status" value="1"/>
</dbReference>
<evidence type="ECO:0008006" key="4">
    <source>
        <dbReference type="Google" id="ProtNLM"/>
    </source>
</evidence>
<keyword evidence="3" id="KW-1185">Reference proteome</keyword>
<dbReference type="GO" id="GO:0005778">
    <property type="term" value="C:peroxisomal membrane"/>
    <property type="evidence" value="ECO:0007669"/>
    <property type="project" value="TreeGrafter"/>
</dbReference>
<evidence type="ECO:0000313" key="2">
    <source>
        <dbReference type="EMBL" id="KAF2078297.1"/>
    </source>
</evidence>
<keyword evidence="1" id="KW-0472">Membrane</keyword>
<dbReference type="Pfam" id="PF02466">
    <property type="entry name" value="Tim17"/>
    <property type="match status" value="1"/>
</dbReference>
<comment type="caution">
    <text evidence="2">The sequence shown here is derived from an EMBL/GenBank/DDBJ whole genome shotgun (WGS) entry which is preliminary data.</text>
</comment>
<organism evidence="2 3">
    <name type="scientific">Polysphondylium violaceum</name>
    <dbReference type="NCBI Taxonomy" id="133409"/>
    <lineage>
        <taxon>Eukaryota</taxon>
        <taxon>Amoebozoa</taxon>
        <taxon>Evosea</taxon>
        <taxon>Eumycetozoa</taxon>
        <taxon>Dictyostelia</taxon>
        <taxon>Dictyosteliales</taxon>
        <taxon>Dictyosteliaceae</taxon>
        <taxon>Polysphondylium</taxon>
    </lineage>
</organism>